<evidence type="ECO:0000256" key="10">
    <source>
        <dbReference type="PROSITE-ProRule" id="PRU01193"/>
    </source>
</evidence>
<evidence type="ECO:0000256" key="3">
    <source>
        <dbReference type="ARBA" id="ARBA00022475"/>
    </source>
</evidence>
<dbReference type="InterPro" id="IPR036318">
    <property type="entry name" value="FAD-bd_PCMH-like_sf"/>
</dbReference>
<evidence type="ECO:0000256" key="7">
    <source>
        <dbReference type="ARBA" id="ARBA00023122"/>
    </source>
</evidence>
<dbReference type="GO" id="GO:0050660">
    <property type="term" value="F:flavin adenine dinucleotide binding"/>
    <property type="evidence" value="ECO:0007669"/>
    <property type="project" value="InterPro"/>
</dbReference>
<feature type="domain" description="CBS" evidence="13">
    <location>
        <begin position="284"/>
        <end position="341"/>
    </location>
</feature>
<dbReference type="AlphaFoldDB" id="A0A414FWJ5"/>
<keyword evidence="8 10" id="KW-0472">Membrane</keyword>
<organism evidence="15 16">
    <name type="scientific">Collinsella intestinalis</name>
    <dbReference type="NCBI Taxonomy" id="147207"/>
    <lineage>
        <taxon>Bacteria</taxon>
        <taxon>Bacillati</taxon>
        <taxon>Actinomycetota</taxon>
        <taxon>Coriobacteriia</taxon>
        <taxon>Coriobacteriales</taxon>
        <taxon>Coriobacteriaceae</taxon>
        <taxon>Collinsella</taxon>
    </lineage>
</organism>
<dbReference type="InterPro" id="IPR044751">
    <property type="entry name" value="Ion_transp-like_CBS"/>
</dbReference>
<gene>
    <name evidence="15" type="ORF">DW787_06105</name>
</gene>
<evidence type="ECO:0000259" key="13">
    <source>
        <dbReference type="PROSITE" id="PS51371"/>
    </source>
</evidence>
<sequence length="485" mass="53489">MDITISIITTLVLTVVNGYFSMSEMALTTAKRAVLDHEAEEGDRRAARAAELAANSGSFLATIQVAITLVGFASSAVASTSLSDPLAQWLSSFGIDVLTMVAPGLAPVLITLAVSYLSIVVGELVPKRIALADAEGMAKRVAKPLTVFQKIARPLVWLTQASADGLARILRIKNADDRQNVSEEEIRYMINEQDTLLDEEKRIIHEVFDLGDASAREVMVPRVDVTMAEDVQTVTEVMNLMRQTGFSRMPVFHEDQDGVVGIAHIKDLIGPVMGGEGDRPVSEFMRDATFIPDTKDILPLLSEMQTAHDQIVVVVDEYGGTAGIITIEDIVEEIVGEIEDEFDPDNKYLTRLSKREWLVDGRFPCDDAIELGWPIEESDEYETIAGWILDLCDSLPDIGEVFESDGYKFKVQSMRGQRISLIRVIAPLEEPKPSEEERAADVRSGVERAIREHVQENATRSRSVRAGANISPDDLTPEYQPEQSE</sequence>
<dbReference type="PANTHER" id="PTHR43099:SF5">
    <property type="entry name" value="HLYC_CORC FAMILY TRANSPORTER"/>
    <property type="match status" value="1"/>
</dbReference>
<accession>A0A414FWJ5</accession>
<evidence type="ECO:0000313" key="16">
    <source>
        <dbReference type="Proteomes" id="UP000286050"/>
    </source>
</evidence>
<protein>
    <submittedName>
        <fullName evidence="15">HlyC/CorC family transporter</fullName>
    </submittedName>
</protein>
<evidence type="ECO:0000256" key="5">
    <source>
        <dbReference type="ARBA" id="ARBA00022737"/>
    </source>
</evidence>
<dbReference type="InterPro" id="IPR016169">
    <property type="entry name" value="FAD-bd_PCMH_sub2"/>
</dbReference>
<dbReference type="InterPro" id="IPR002550">
    <property type="entry name" value="CNNM"/>
</dbReference>
<comment type="caution">
    <text evidence="15">The sequence shown here is derived from an EMBL/GenBank/DDBJ whole genome shotgun (WGS) entry which is preliminary data.</text>
</comment>
<feature type="domain" description="CNNM transmembrane" evidence="14">
    <location>
        <begin position="1"/>
        <end position="207"/>
    </location>
</feature>
<dbReference type="PANTHER" id="PTHR43099">
    <property type="entry name" value="UPF0053 PROTEIN YRKA"/>
    <property type="match status" value="1"/>
</dbReference>
<dbReference type="Pfam" id="PF03471">
    <property type="entry name" value="CorC_HlyC"/>
    <property type="match status" value="1"/>
</dbReference>
<dbReference type="Gene3D" id="3.30.465.10">
    <property type="match status" value="1"/>
</dbReference>
<keyword evidence="5" id="KW-0677">Repeat</keyword>
<dbReference type="CDD" id="cd04590">
    <property type="entry name" value="CBS_pair_CorC_HlyC_assoc"/>
    <property type="match status" value="1"/>
</dbReference>
<feature type="region of interest" description="Disordered" evidence="11">
    <location>
        <begin position="452"/>
        <end position="485"/>
    </location>
</feature>
<keyword evidence="3" id="KW-1003">Cell membrane</keyword>
<keyword evidence="6 10" id="KW-1133">Transmembrane helix</keyword>
<evidence type="ECO:0000256" key="11">
    <source>
        <dbReference type="SAM" id="MobiDB-lite"/>
    </source>
</evidence>
<dbReference type="InterPro" id="IPR005170">
    <property type="entry name" value="Transptr-assoc_dom"/>
</dbReference>
<evidence type="ECO:0000256" key="12">
    <source>
        <dbReference type="SAM" id="Phobius"/>
    </source>
</evidence>
<keyword evidence="7 9" id="KW-0129">CBS domain</keyword>
<feature type="domain" description="CBS" evidence="13">
    <location>
        <begin position="219"/>
        <end position="281"/>
    </location>
</feature>
<dbReference type="FunFam" id="3.10.580.10:FF:000002">
    <property type="entry name" value="Magnesium/cobalt efflux protein CorC"/>
    <property type="match status" value="1"/>
</dbReference>
<evidence type="ECO:0000256" key="2">
    <source>
        <dbReference type="ARBA" id="ARBA00006337"/>
    </source>
</evidence>
<evidence type="ECO:0000313" key="15">
    <source>
        <dbReference type="EMBL" id="RHD55751.1"/>
    </source>
</evidence>
<keyword evidence="4 10" id="KW-0812">Transmembrane</keyword>
<dbReference type="InterPro" id="IPR051676">
    <property type="entry name" value="UPF0053_domain"/>
</dbReference>
<comment type="similarity">
    <text evidence="2">Belongs to the UPF0053 family.</text>
</comment>
<feature type="transmembrane region" description="Helical" evidence="12">
    <location>
        <begin position="52"/>
        <end position="77"/>
    </location>
</feature>
<dbReference type="SMART" id="SM01091">
    <property type="entry name" value="CorC_HlyC"/>
    <property type="match status" value="1"/>
</dbReference>
<dbReference type="Pfam" id="PF00571">
    <property type="entry name" value="CBS"/>
    <property type="match status" value="2"/>
</dbReference>
<dbReference type="SUPFAM" id="SSF54631">
    <property type="entry name" value="CBS-domain pair"/>
    <property type="match status" value="1"/>
</dbReference>
<feature type="transmembrane region" description="Helical" evidence="12">
    <location>
        <begin position="97"/>
        <end position="119"/>
    </location>
</feature>
<dbReference type="InterPro" id="IPR046342">
    <property type="entry name" value="CBS_dom_sf"/>
</dbReference>
<name>A0A414FWJ5_9ACTN</name>
<comment type="subcellular location">
    <subcellularLocation>
        <location evidence="1">Cell membrane</location>
        <topology evidence="1">Multi-pass membrane protein</topology>
    </subcellularLocation>
</comment>
<dbReference type="InterPro" id="IPR000644">
    <property type="entry name" value="CBS_dom"/>
</dbReference>
<dbReference type="Pfam" id="PF01595">
    <property type="entry name" value="CNNM"/>
    <property type="match status" value="1"/>
</dbReference>
<evidence type="ECO:0000256" key="9">
    <source>
        <dbReference type="PROSITE-ProRule" id="PRU00703"/>
    </source>
</evidence>
<dbReference type="PROSITE" id="PS51371">
    <property type="entry name" value="CBS"/>
    <property type="match status" value="2"/>
</dbReference>
<dbReference type="SMART" id="SM00116">
    <property type="entry name" value="CBS"/>
    <property type="match status" value="2"/>
</dbReference>
<evidence type="ECO:0000259" key="14">
    <source>
        <dbReference type="PROSITE" id="PS51846"/>
    </source>
</evidence>
<evidence type="ECO:0000256" key="8">
    <source>
        <dbReference type="ARBA" id="ARBA00023136"/>
    </source>
</evidence>
<dbReference type="PROSITE" id="PS51846">
    <property type="entry name" value="CNNM"/>
    <property type="match status" value="1"/>
</dbReference>
<dbReference type="Gene3D" id="3.10.580.10">
    <property type="entry name" value="CBS-domain"/>
    <property type="match status" value="1"/>
</dbReference>
<dbReference type="EMBL" id="QSJI01000004">
    <property type="protein sequence ID" value="RHD55751.1"/>
    <property type="molecule type" value="Genomic_DNA"/>
</dbReference>
<dbReference type="RefSeq" id="WP_118272074.1">
    <property type="nucleotide sequence ID" value="NZ_QSJI01000004.1"/>
</dbReference>
<evidence type="ECO:0000256" key="6">
    <source>
        <dbReference type="ARBA" id="ARBA00022989"/>
    </source>
</evidence>
<evidence type="ECO:0000256" key="1">
    <source>
        <dbReference type="ARBA" id="ARBA00004651"/>
    </source>
</evidence>
<proteinExistence type="inferred from homology"/>
<evidence type="ECO:0000256" key="4">
    <source>
        <dbReference type="ARBA" id="ARBA00022692"/>
    </source>
</evidence>
<dbReference type="SUPFAM" id="SSF56176">
    <property type="entry name" value="FAD-binding/transporter-associated domain-like"/>
    <property type="match status" value="1"/>
</dbReference>
<reference evidence="15 16" key="1">
    <citation type="submission" date="2018-08" db="EMBL/GenBank/DDBJ databases">
        <title>A genome reference for cultivated species of the human gut microbiota.</title>
        <authorList>
            <person name="Zou Y."/>
            <person name="Xue W."/>
            <person name="Luo G."/>
        </authorList>
    </citation>
    <scope>NUCLEOTIDE SEQUENCE [LARGE SCALE GENOMIC DNA]</scope>
    <source>
        <strain evidence="15 16">AM30-5LB</strain>
    </source>
</reference>
<dbReference type="GO" id="GO:0005886">
    <property type="term" value="C:plasma membrane"/>
    <property type="evidence" value="ECO:0007669"/>
    <property type="project" value="UniProtKB-SubCell"/>
</dbReference>
<dbReference type="Proteomes" id="UP000286050">
    <property type="component" value="Unassembled WGS sequence"/>
</dbReference>